<name>A0A226XA01_CABSO</name>
<reference evidence="2" key="1">
    <citation type="submission" date="2017-01" db="EMBL/GenBank/DDBJ databases">
        <title>Genome Analysis of Deinococcus marmoris KOPRI26562.</title>
        <authorList>
            <person name="Kim J.H."/>
            <person name="Oh H.-M."/>
        </authorList>
    </citation>
    <scope>NUCLEOTIDE SEQUENCE [LARGE SCALE GENOMIC DNA]</scope>
    <source>
        <strain evidence="2">PAMC 26633</strain>
    </source>
</reference>
<gene>
    <name evidence="1" type="ORF">BSU04_04600</name>
</gene>
<accession>A0A226XA01</accession>
<dbReference type="Proteomes" id="UP000214720">
    <property type="component" value="Unassembled WGS sequence"/>
</dbReference>
<comment type="caution">
    <text evidence="1">The sequence shown here is derived from an EMBL/GenBank/DDBJ whole genome shotgun (WGS) entry which is preliminary data.</text>
</comment>
<dbReference type="RefSeq" id="WP_089159439.1">
    <property type="nucleotide sequence ID" value="NZ_MTHB01000029.1"/>
</dbReference>
<dbReference type="AlphaFoldDB" id="A0A226XA01"/>
<evidence type="ECO:0000313" key="2">
    <source>
        <dbReference type="Proteomes" id="UP000214720"/>
    </source>
</evidence>
<protein>
    <submittedName>
        <fullName evidence="1">Uncharacterized protein</fullName>
    </submittedName>
</protein>
<sequence>MRDAERALLPFSNSHELAALSGVSSWNGGHVNEKIRRLMAQINVLEDELRTVVHQAEVPLAP</sequence>
<proteinExistence type="predicted"/>
<evidence type="ECO:0000313" key="1">
    <source>
        <dbReference type="EMBL" id="OXC79820.1"/>
    </source>
</evidence>
<organism evidence="1 2">
    <name type="scientific">Caballeronia sordidicola</name>
    <name type="common">Burkholderia sordidicola</name>
    <dbReference type="NCBI Taxonomy" id="196367"/>
    <lineage>
        <taxon>Bacteria</taxon>
        <taxon>Pseudomonadati</taxon>
        <taxon>Pseudomonadota</taxon>
        <taxon>Betaproteobacteria</taxon>
        <taxon>Burkholderiales</taxon>
        <taxon>Burkholderiaceae</taxon>
        <taxon>Caballeronia</taxon>
    </lineage>
</organism>
<dbReference type="EMBL" id="MTHB01000029">
    <property type="protein sequence ID" value="OXC79820.1"/>
    <property type="molecule type" value="Genomic_DNA"/>
</dbReference>